<dbReference type="OrthoDB" id="70030at2759"/>
<sequence length="125" mass="14286">MGNSETREITIENDKDTISQSLSKKLMSEDEFQQLKSLYDQKIATLQNKNARLYGATVSNFARGVERLEEKYLKALRPPVCGEQQLKIVECYKESKNKTLNCGHSVDEFNACLQQYRQSRTVTSG</sequence>
<dbReference type="RefSeq" id="XP_009020497.1">
    <property type="nucleotide sequence ID" value="XM_009022249.1"/>
</dbReference>
<dbReference type="PANTHER" id="PTHR21588">
    <property type="entry name" value="COILED-COIL-HELIX-COILED-COIL-HELIX DOMAIN CONTAINING 6"/>
    <property type="match status" value="1"/>
</dbReference>
<organism evidence="2 3">
    <name type="scientific">Helobdella robusta</name>
    <name type="common">Californian leech</name>
    <dbReference type="NCBI Taxonomy" id="6412"/>
    <lineage>
        <taxon>Eukaryota</taxon>
        <taxon>Metazoa</taxon>
        <taxon>Spiralia</taxon>
        <taxon>Lophotrochozoa</taxon>
        <taxon>Annelida</taxon>
        <taxon>Clitellata</taxon>
        <taxon>Hirudinea</taxon>
        <taxon>Rhynchobdellida</taxon>
        <taxon>Glossiphoniidae</taxon>
        <taxon>Helobdella</taxon>
    </lineage>
</organism>
<keyword evidence="3" id="KW-1185">Reference proteome</keyword>
<dbReference type="Proteomes" id="UP000015101">
    <property type="component" value="Unassembled WGS sequence"/>
</dbReference>
<dbReference type="InParanoid" id="T1F8I1"/>
<accession>T1F8I1</accession>
<evidence type="ECO:0000313" key="1">
    <source>
        <dbReference type="EMBL" id="ESO01261.1"/>
    </source>
</evidence>
<dbReference type="PANTHER" id="PTHR21588:SF21">
    <property type="entry name" value="CHCH DOMAIN-CONTAINING PROTEIN"/>
    <property type="match status" value="1"/>
</dbReference>
<dbReference type="CTD" id="20205130"/>
<dbReference type="AlphaFoldDB" id="T1F8I1"/>
<evidence type="ECO:0000313" key="2">
    <source>
        <dbReference type="EnsemblMetazoa" id="HelroP174808"/>
    </source>
</evidence>
<reference evidence="1 3" key="2">
    <citation type="journal article" date="2013" name="Nature">
        <title>Insights into bilaterian evolution from three spiralian genomes.</title>
        <authorList>
            <person name="Simakov O."/>
            <person name="Marletaz F."/>
            <person name="Cho S.J."/>
            <person name="Edsinger-Gonzales E."/>
            <person name="Havlak P."/>
            <person name="Hellsten U."/>
            <person name="Kuo D.H."/>
            <person name="Larsson T."/>
            <person name="Lv J."/>
            <person name="Arendt D."/>
            <person name="Savage R."/>
            <person name="Osoegawa K."/>
            <person name="de Jong P."/>
            <person name="Grimwood J."/>
            <person name="Chapman J.A."/>
            <person name="Shapiro H."/>
            <person name="Aerts A."/>
            <person name="Otillar R.P."/>
            <person name="Terry A.Y."/>
            <person name="Boore J.L."/>
            <person name="Grigoriev I.V."/>
            <person name="Lindberg D.R."/>
            <person name="Seaver E.C."/>
            <person name="Weisblat D.A."/>
            <person name="Putnam N.H."/>
            <person name="Rokhsar D.S."/>
        </authorList>
    </citation>
    <scope>NUCLEOTIDE SEQUENCE</scope>
</reference>
<gene>
    <name evidence="2" type="primary">20205130</name>
    <name evidence="1" type="ORF">HELRODRAFT_174808</name>
</gene>
<protein>
    <recommendedName>
        <fullName evidence="4">CHCH domain-containing protein</fullName>
    </recommendedName>
</protein>
<reference evidence="3" key="1">
    <citation type="submission" date="2012-12" db="EMBL/GenBank/DDBJ databases">
        <authorList>
            <person name="Hellsten U."/>
            <person name="Grimwood J."/>
            <person name="Chapman J.A."/>
            <person name="Shapiro H."/>
            <person name="Aerts A."/>
            <person name="Otillar R.P."/>
            <person name="Terry A.Y."/>
            <person name="Boore J.L."/>
            <person name="Simakov O."/>
            <person name="Marletaz F."/>
            <person name="Cho S.-J."/>
            <person name="Edsinger-Gonzales E."/>
            <person name="Havlak P."/>
            <person name="Kuo D.-H."/>
            <person name="Larsson T."/>
            <person name="Lv J."/>
            <person name="Arendt D."/>
            <person name="Savage R."/>
            <person name="Osoegawa K."/>
            <person name="de Jong P."/>
            <person name="Lindberg D.R."/>
            <person name="Seaver E.C."/>
            <person name="Weisblat D.A."/>
            <person name="Putnam N.H."/>
            <person name="Grigoriev I.V."/>
            <person name="Rokhsar D.S."/>
        </authorList>
    </citation>
    <scope>NUCLEOTIDE SEQUENCE</scope>
</reference>
<proteinExistence type="predicted"/>
<dbReference type="GO" id="GO:0007007">
    <property type="term" value="P:inner mitochondrial membrane organization"/>
    <property type="evidence" value="ECO:0000318"/>
    <property type="project" value="GO_Central"/>
</dbReference>
<evidence type="ECO:0008006" key="4">
    <source>
        <dbReference type="Google" id="ProtNLM"/>
    </source>
</evidence>
<dbReference type="InterPro" id="IPR052632">
    <property type="entry name" value="MICOS_subunit_Mic19"/>
</dbReference>
<dbReference type="EMBL" id="AMQM01005035">
    <property type="status" value="NOT_ANNOTATED_CDS"/>
    <property type="molecule type" value="Genomic_DNA"/>
</dbReference>
<dbReference type="GeneID" id="20205130"/>
<dbReference type="EnsemblMetazoa" id="HelroT174808">
    <property type="protein sequence ID" value="HelroP174808"/>
    <property type="gene ID" value="HelroG174808"/>
</dbReference>
<evidence type="ECO:0000313" key="3">
    <source>
        <dbReference type="Proteomes" id="UP000015101"/>
    </source>
</evidence>
<dbReference type="STRING" id="6412.T1F8I1"/>
<reference evidence="2" key="3">
    <citation type="submission" date="2015-06" db="UniProtKB">
        <authorList>
            <consortium name="EnsemblMetazoa"/>
        </authorList>
    </citation>
    <scope>IDENTIFICATION</scope>
</reference>
<dbReference type="OMA" id="MGNSETR"/>
<dbReference type="HOGENOM" id="CLU_1995074_0_0_1"/>
<name>T1F8I1_HELRO</name>
<dbReference type="GO" id="GO:0061617">
    <property type="term" value="C:MICOS complex"/>
    <property type="evidence" value="ECO:0000318"/>
    <property type="project" value="GO_Central"/>
</dbReference>
<dbReference type="EMBL" id="KB096785">
    <property type="protein sequence ID" value="ESO01261.1"/>
    <property type="molecule type" value="Genomic_DNA"/>
</dbReference>
<dbReference type="KEGG" id="hro:HELRODRAFT_174808"/>